<dbReference type="eggNOG" id="ENOG5032H86">
    <property type="taxonomic scope" value="Bacteria"/>
</dbReference>
<proteinExistence type="predicted"/>
<dbReference type="EMBL" id="AM236080">
    <property type="protein sequence ID" value="CAK07757.1"/>
    <property type="molecule type" value="Genomic_DNA"/>
</dbReference>
<keyword evidence="2" id="KW-1185">Reference proteome</keyword>
<accession>Q1MH10</accession>
<protein>
    <submittedName>
        <fullName evidence="1">Uncharacterized protein</fullName>
    </submittedName>
</protein>
<dbReference type="AlphaFoldDB" id="Q1MH10"/>
<gene>
    <name evidence="1" type="ordered locus">RL2265</name>
</gene>
<reference evidence="1 2" key="1">
    <citation type="journal article" date="2006" name="Genome Biol.">
        <title>The genome of Rhizobium leguminosarum has recognizable core and accessory components.</title>
        <authorList>
            <person name="Young J.W."/>
            <person name="Crossman L.C."/>
            <person name="Johnston A.W.B."/>
            <person name="Thomson N.R."/>
            <person name="Ghazoui Z.F."/>
            <person name="Hull K.H."/>
            <person name="Wexler M."/>
            <person name="Curson A.R.J."/>
            <person name="Todd J.D."/>
            <person name="Poole P.S."/>
            <person name="Mauchline T.H."/>
            <person name="East A.K."/>
            <person name="Quail M.A."/>
            <person name="Churcher C."/>
            <person name="Arrowsmith C."/>
            <person name="Cherevach A."/>
            <person name="Chillingworth T."/>
            <person name="Clarke K."/>
            <person name="Cronin A."/>
            <person name="Davis P."/>
            <person name="Fraser A."/>
            <person name="Hance Z."/>
            <person name="Hauser H."/>
            <person name="Jagels K."/>
            <person name="Moule S."/>
            <person name="Mungall K."/>
            <person name="Norbertczak H."/>
            <person name="Rabbinowitsch E."/>
            <person name="Sanders M."/>
            <person name="Simmonds M."/>
            <person name="Whitehead S."/>
            <person name="Parkhill J."/>
        </authorList>
    </citation>
    <scope>NUCLEOTIDE SEQUENCE [LARGE SCALE GENOMIC DNA]</scope>
    <source>
        <strain evidence="2">DSM 114642 / LMG 32736 / 3841</strain>
    </source>
</reference>
<name>Q1MH10_RHIJ3</name>
<dbReference type="Proteomes" id="UP000006575">
    <property type="component" value="Chromosome"/>
</dbReference>
<dbReference type="EnsemblBacteria" id="CAK07757">
    <property type="protein sequence ID" value="CAK07757"/>
    <property type="gene ID" value="RL2265"/>
</dbReference>
<dbReference type="HOGENOM" id="CLU_173352_1_0_5"/>
<sequence length="104" mass="12117">MGRRTCRGRLEVGWMDYDTRFAKRIFPARAKTIDSLAARDDNFRELCADFSIADELRRKWETSSAAERNERHAECLELVETLRNEIEAALESASMIVIKLLPRR</sequence>
<evidence type="ECO:0000313" key="1">
    <source>
        <dbReference type="EMBL" id="CAK07757.1"/>
    </source>
</evidence>
<evidence type="ECO:0000313" key="2">
    <source>
        <dbReference type="Proteomes" id="UP000006575"/>
    </source>
</evidence>
<dbReference type="KEGG" id="rle:RL2265"/>
<organism evidence="1 2">
    <name type="scientific">Rhizobium johnstonii (strain DSM 114642 / LMG 32736 / 3841)</name>
    <name type="common">Rhizobium leguminosarum bv. viciae</name>
    <dbReference type="NCBI Taxonomy" id="216596"/>
    <lineage>
        <taxon>Bacteria</taxon>
        <taxon>Pseudomonadati</taxon>
        <taxon>Pseudomonadota</taxon>
        <taxon>Alphaproteobacteria</taxon>
        <taxon>Hyphomicrobiales</taxon>
        <taxon>Rhizobiaceae</taxon>
        <taxon>Rhizobium/Agrobacterium group</taxon>
        <taxon>Rhizobium</taxon>
        <taxon>Rhizobium johnstonii</taxon>
    </lineage>
</organism>